<accession>A0ABN2J6V8</accession>
<evidence type="ECO:0000313" key="1">
    <source>
        <dbReference type="EMBL" id="GAA1719190.1"/>
    </source>
</evidence>
<dbReference type="EMBL" id="BAAANY010000043">
    <property type="protein sequence ID" value="GAA1719190.1"/>
    <property type="molecule type" value="Genomic_DNA"/>
</dbReference>
<gene>
    <name evidence="1" type="ORF">GCM10009765_79470</name>
</gene>
<dbReference type="Proteomes" id="UP001500618">
    <property type="component" value="Unassembled WGS sequence"/>
</dbReference>
<proteinExistence type="predicted"/>
<evidence type="ECO:0000313" key="2">
    <source>
        <dbReference type="Proteomes" id="UP001500618"/>
    </source>
</evidence>
<reference evidence="1 2" key="1">
    <citation type="journal article" date="2019" name="Int. J. Syst. Evol. Microbiol.">
        <title>The Global Catalogue of Microorganisms (GCM) 10K type strain sequencing project: providing services to taxonomists for standard genome sequencing and annotation.</title>
        <authorList>
            <consortium name="The Broad Institute Genomics Platform"/>
            <consortium name="The Broad Institute Genome Sequencing Center for Infectious Disease"/>
            <person name="Wu L."/>
            <person name="Ma J."/>
        </authorList>
    </citation>
    <scope>NUCLEOTIDE SEQUENCE [LARGE SCALE GENOMIC DNA]</scope>
    <source>
        <strain evidence="1 2">JCM 14718</strain>
    </source>
</reference>
<keyword evidence="2" id="KW-1185">Reference proteome</keyword>
<protein>
    <submittedName>
        <fullName evidence="1">Uncharacterized protein</fullName>
    </submittedName>
</protein>
<comment type="caution">
    <text evidence="1">The sequence shown here is derived from an EMBL/GenBank/DDBJ whole genome shotgun (WGS) entry which is preliminary data.</text>
</comment>
<name>A0ABN2J6V8_9ACTN</name>
<sequence length="127" mass="13657">MVAGLDGTALSMLAAVPYRDAVVEMPLVLEAAMDELGLSYHLVDSANAMEAGLTALSARMLAGHLAPRDLTTWAHQKFSHDGLALARTLVELDDMYDCAEYPITAPDTSEVEAQIRAEARRIVALSE</sequence>
<organism evidence="1 2">
    <name type="scientific">Fodinicola feengrottensis</name>
    <dbReference type="NCBI Taxonomy" id="435914"/>
    <lineage>
        <taxon>Bacteria</taxon>
        <taxon>Bacillati</taxon>
        <taxon>Actinomycetota</taxon>
        <taxon>Actinomycetes</taxon>
        <taxon>Mycobacteriales</taxon>
        <taxon>Fodinicola</taxon>
    </lineage>
</organism>